<dbReference type="OrthoDB" id="410651at2759"/>
<evidence type="ECO:0000256" key="3">
    <source>
        <dbReference type="ARBA" id="ARBA00022989"/>
    </source>
</evidence>
<dbReference type="Gene3D" id="1.20.120.550">
    <property type="entry name" value="Membrane associated eicosanoid/glutathione metabolism-like domain"/>
    <property type="match status" value="1"/>
</dbReference>
<sequence>MVSITVPENYGAVIAVALGGIPLLSWVQGNIVTSLRKPAKIRYPQYYATPAECKENPAAYKFNCAQRAHGNLLENMPQTILYMLIAGLKWPNATAALGTAWIVFRALYAHGYVTAAKPNGVGRFHGAPFWLVQGALWGMAVFGVGWELIKF</sequence>
<dbReference type="Pfam" id="PF01124">
    <property type="entry name" value="MAPEG"/>
    <property type="match status" value="1"/>
</dbReference>
<dbReference type="OMA" id="ACQHLGW"/>
<keyword evidence="2 5" id="KW-0812">Transmembrane</keyword>
<feature type="transmembrane region" description="Helical" evidence="5">
    <location>
        <begin position="128"/>
        <end position="149"/>
    </location>
</feature>
<dbReference type="GO" id="GO:0016020">
    <property type="term" value="C:membrane"/>
    <property type="evidence" value="ECO:0007669"/>
    <property type="project" value="UniProtKB-SubCell"/>
</dbReference>
<dbReference type="InterPro" id="IPR023352">
    <property type="entry name" value="MAPEG-like_dom_sf"/>
</dbReference>
<dbReference type="PANTHER" id="PTHR10250">
    <property type="entry name" value="MICROSOMAL GLUTATHIONE S-TRANSFERASE"/>
    <property type="match status" value="1"/>
</dbReference>
<gene>
    <name evidence="6" type="ORF">TSTA_091100</name>
</gene>
<dbReference type="GeneID" id="8101600"/>
<keyword evidence="3 5" id="KW-1133">Transmembrane helix</keyword>
<dbReference type="eggNOG" id="ENOG502S4E5">
    <property type="taxonomic scope" value="Eukaryota"/>
</dbReference>
<dbReference type="InParanoid" id="B8M1H4"/>
<dbReference type="Proteomes" id="UP000001745">
    <property type="component" value="Unassembled WGS sequence"/>
</dbReference>
<dbReference type="EMBL" id="EQ962653">
    <property type="protein sequence ID" value="EED21870.1"/>
    <property type="molecule type" value="Genomic_DNA"/>
</dbReference>
<keyword evidence="6" id="KW-0808">Transferase</keyword>
<dbReference type="GO" id="GO:0005783">
    <property type="term" value="C:endoplasmic reticulum"/>
    <property type="evidence" value="ECO:0007669"/>
    <property type="project" value="TreeGrafter"/>
</dbReference>
<protein>
    <submittedName>
        <fullName evidence="6">Glutathione S-transferase, putative</fullName>
    </submittedName>
</protein>
<keyword evidence="7" id="KW-1185">Reference proteome</keyword>
<name>B8M1H4_TALSN</name>
<organism evidence="6 7">
    <name type="scientific">Talaromyces stipitatus (strain ATCC 10500 / CBS 375.48 / QM 6759 / NRRL 1006)</name>
    <name type="common">Penicillium stipitatum</name>
    <dbReference type="NCBI Taxonomy" id="441959"/>
    <lineage>
        <taxon>Eukaryota</taxon>
        <taxon>Fungi</taxon>
        <taxon>Dikarya</taxon>
        <taxon>Ascomycota</taxon>
        <taxon>Pezizomycotina</taxon>
        <taxon>Eurotiomycetes</taxon>
        <taxon>Eurotiomycetidae</taxon>
        <taxon>Eurotiales</taxon>
        <taxon>Trichocomaceae</taxon>
        <taxon>Talaromyces</taxon>
        <taxon>Talaromyces sect. Talaromyces</taxon>
    </lineage>
</organism>
<dbReference type="PhylomeDB" id="B8M1H4"/>
<dbReference type="SUPFAM" id="SSF161084">
    <property type="entry name" value="MAPEG domain-like"/>
    <property type="match status" value="1"/>
</dbReference>
<evidence type="ECO:0000313" key="7">
    <source>
        <dbReference type="Proteomes" id="UP000001745"/>
    </source>
</evidence>
<dbReference type="GO" id="GO:0004364">
    <property type="term" value="F:glutathione transferase activity"/>
    <property type="evidence" value="ECO:0007669"/>
    <property type="project" value="TreeGrafter"/>
</dbReference>
<dbReference type="GO" id="GO:0005635">
    <property type="term" value="C:nuclear envelope"/>
    <property type="evidence" value="ECO:0007669"/>
    <property type="project" value="TreeGrafter"/>
</dbReference>
<evidence type="ECO:0000256" key="2">
    <source>
        <dbReference type="ARBA" id="ARBA00022692"/>
    </source>
</evidence>
<dbReference type="RefSeq" id="XP_002478833.1">
    <property type="nucleotide sequence ID" value="XM_002478788.1"/>
</dbReference>
<evidence type="ECO:0000256" key="1">
    <source>
        <dbReference type="ARBA" id="ARBA00004141"/>
    </source>
</evidence>
<reference evidence="7" key="1">
    <citation type="journal article" date="2015" name="Genome Announc.">
        <title>Genome sequence of the AIDS-associated pathogen Penicillium marneffei (ATCC18224) and its near taxonomic relative Talaromyces stipitatus (ATCC10500).</title>
        <authorList>
            <person name="Nierman W.C."/>
            <person name="Fedorova-Abrams N.D."/>
            <person name="Andrianopoulos A."/>
        </authorList>
    </citation>
    <scope>NUCLEOTIDE SEQUENCE [LARGE SCALE GENOMIC DNA]</scope>
    <source>
        <strain evidence="7">ATCC 10500 / CBS 375.48 / QM 6759 / NRRL 1006</strain>
    </source>
</reference>
<dbReference type="VEuPathDB" id="FungiDB:TSTA_091100"/>
<dbReference type="AlphaFoldDB" id="B8M1H4"/>
<dbReference type="HOGENOM" id="CLU_110291_1_1_1"/>
<comment type="subcellular location">
    <subcellularLocation>
        <location evidence="1">Membrane</location>
        <topology evidence="1">Multi-pass membrane protein</topology>
    </subcellularLocation>
</comment>
<accession>B8M1H4</accession>
<feature type="transmembrane region" description="Helical" evidence="5">
    <location>
        <begin position="80"/>
        <end position="108"/>
    </location>
</feature>
<proteinExistence type="predicted"/>
<dbReference type="InterPro" id="IPR001129">
    <property type="entry name" value="Membr-assoc_MAPEG"/>
</dbReference>
<dbReference type="GO" id="GO:0004602">
    <property type="term" value="F:glutathione peroxidase activity"/>
    <property type="evidence" value="ECO:0007669"/>
    <property type="project" value="TreeGrafter"/>
</dbReference>
<dbReference type="STRING" id="441959.B8M1H4"/>
<feature type="transmembrane region" description="Helical" evidence="5">
    <location>
        <begin position="12"/>
        <end position="32"/>
    </location>
</feature>
<dbReference type="InterPro" id="IPR050997">
    <property type="entry name" value="MAPEG"/>
</dbReference>
<dbReference type="PANTHER" id="PTHR10250:SF26">
    <property type="entry name" value="GLUTATHIONE S-TRANSFERASE 3, MITOCHONDRIAL"/>
    <property type="match status" value="1"/>
</dbReference>
<evidence type="ECO:0000256" key="4">
    <source>
        <dbReference type="ARBA" id="ARBA00023136"/>
    </source>
</evidence>
<keyword evidence="4 5" id="KW-0472">Membrane</keyword>
<evidence type="ECO:0000313" key="6">
    <source>
        <dbReference type="EMBL" id="EED21870.1"/>
    </source>
</evidence>
<evidence type="ECO:0000256" key="5">
    <source>
        <dbReference type="SAM" id="Phobius"/>
    </source>
</evidence>